<evidence type="ECO:0000256" key="10">
    <source>
        <dbReference type="ARBA" id="ARBA00023136"/>
    </source>
</evidence>
<dbReference type="OrthoDB" id="9774146at2"/>
<accession>A0A2K8Z7R4</accession>
<keyword evidence="3" id="KW-0813">Transport</keyword>
<evidence type="ECO:0000256" key="12">
    <source>
        <dbReference type="SAM" id="Phobius"/>
    </source>
</evidence>
<protein>
    <submittedName>
        <fullName evidence="14">Sodium:proton antiporter</fullName>
    </submittedName>
</protein>
<feature type="transmembrane region" description="Helical" evidence="12">
    <location>
        <begin position="294"/>
        <end position="311"/>
    </location>
</feature>
<keyword evidence="7 12" id="KW-1133">Transmembrane helix</keyword>
<evidence type="ECO:0000256" key="7">
    <source>
        <dbReference type="ARBA" id="ARBA00022989"/>
    </source>
</evidence>
<dbReference type="PANTHER" id="PTHR10110:SF195">
    <property type="entry name" value="NA(+)_H(+) ANTIPORTER NHAS2"/>
    <property type="match status" value="1"/>
</dbReference>
<keyword evidence="6 12" id="KW-0812">Transmembrane</keyword>
<evidence type="ECO:0000313" key="15">
    <source>
        <dbReference type="Proteomes" id="UP000232883"/>
    </source>
</evidence>
<gene>
    <name evidence="14" type="ORF">CWM47_31010</name>
</gene>
<feature type="transmembrane region" description="Helical" evidence="12">
    <location>
        <begin position="255"/>
        <end position="273"/>
    </location>
</feature>
<dbReference type="GO" id="GO:0015385">
    <property type="term" value="F:sodium:proton antiporter activity"/>
    <property type="evidence" value="ECO:0007669"/>
    <property type="project" value="InterPro"/>
</dbReference>
<reference evidence="14 15" key="1">
    <citation type="submission" date="2017-11" db="EMBL/GenBank/DDBJ databases">
        <title>Taxonomic description and genome sequences of Spirosoma HA7 sp. nov., isolated from pollen microhabitat of Corylus avellana.</title>
        <authorList>
            <person name="Ambika Manirajan B."/>
            <person name="Suarez C."/>
            <person name="Ratering S."/>
            <person name="Geissler-Plaum R."/>
            <person name="Cardinale M."/>
            <person name="Sylvia S."/>
        </authorList>
    </citation>
    <scope>NUCLEOTIDE SEQUENCE [LARGE SCALE GENOMIC DNA]</scope>
    <source>
        <strain evidence="14 15">HA7</strain>
    </source>
</reference>
<evidence type="ECO:0000313" key="14">
    <source>
        <dbReference type="EMBL" id="AUD05888.1"/>
    </source>
</evidence>
<dbReference type="Pfam" id="PF00999">
    <property type="entry name" value="Na_H_Exchanger"/>
    <property type="match status" value="1"/>
</dbReference>
<feature type="transmembrane region" description="Helical" evidence="12">
    <location>
        <begin position="99"/>
        <end position="121"/>
    </location>
</feature>
<dbReference type="Proteomes" id="UP000232883">
    <property type="component" value="Chromosome"/>
</dbReference>
<comment type="similarity">
    <text evidence="2">Belongs to the monovalent cation:proton antiporter 1 (CPA1) transporter (TC 2.A.36) family.</text>
</comment>
<evidence type="ECO:0000259" key="13">
    <source>
        <dbReference type="Pfam" id="PF00999"/>
    </source>
</evidence>
<feature type="transmembrane region" description="Helical" evidence="12">
    <location>
        <begin position="317"/>
        <end position="340"/>
    </location>
</feature>
<feature type="transmembrane region" description="Helical" evidence="12">
    <location>
        <begin position="384"/>
        <end position="407"/>
    </location>
</feature>
<name>A0A2K8Z7R4_9BACT</name>
<evidence type="ECO:0000256" key="6">
    <source>
        <dbReference type="ARBA" id="ARBA00022692"/>
    </source>
</evidence>
<dbReference type="AlphaFoldDB" id="A0A2K8Z7R4"/>
<evidence type="ECO:0000256" key="5">
    <source>
        <dbReference type="ARBA" id="ARBA00022475"/>
    </source>
</evidence>
<keyword evidence="9" id="KW-0406">Ion transport</keyword>
<feature type="transmembrane region" description="Helical" evidence="12">
    <location>
        <begin position="361"/>
        <end position="378"/>
    </location>
</feature>
<dbReference type="RefSeq" id="WP_100992439.1">
    <property type="nucleotide sequence ID" value="NZ_CP025096.1"/>
</dbReference>
<keyword evidence="10 12" id="KW-0472">Membrane</keyword>
<dbReference type="KEGG" id="spir:CWM47_31010"/>
<keyword evidence="15" id="KW-1185">Reference proteome</keyword>
<keyword evidence="8" id="KW-0915">Sodium</keyword>
<organism evidence="14 15">
    <name type="scientific">Spirosoma pollinicola</name>
    <dbReference type="NCBI Taxonomy" id="2057025"/>
    <lineage>
        <taxon>Bacteria</taxon>
        <taxon>Pseudomonadati</taxon>
        <taxon>Bacteroidota</taxon>
        <taxon>Cytophagia</taxon>
        <taxon>Cytophagales</taxon>
        <taxon>Cytophagaceae</taxon>
        <taxon>Spirosoma</taxon>
    </lineage>
</organism>
<keyword evidence="5" id="KW-1003">Cell membrane</keyword>
<evidence type="ECO:0000256" key="11">
    <source>
        <dbReference type="ARBA" id="ARBA00023201"/>
    </source>
</evidence>
<sequence>MDLFSLITLLIVMAALFAYLNTRWLKLPDAIGIMVLSLAFSALLISLNAIHPPWFALVRQAVRELDFGRLLFNVMLSFLLFAGAFHTDATQLRIERRSVMLFALVGVLLSTALVGTGLYLIAGWLGFVLPFSFCLLFGSLISPTDPIAVLGILAKFKLPENVKLNIVGESLFNDGVGVVVFATIYRVVINGTDSIGAGNIAFLFLEEAGGGVLFGLALGYGMFWLMRSINHYQTEVIITVAGVMGGYLLAQKLHISGPLAMVVAGLFVGDHARQEAMSRQSEDYIDKFWELIDSILNALLFVLIGLELLILDFQSGYWLIGIVTVVLVLAARFVSIWLPYRLARRWLDLDDKAPIMLTWGGLRGGLSIAMALSISNALPHKDLLVMITYGVVLFSVIGQGLTMEWLIRRLYPTDEAS</sequence>
<dbReference type="GO" id="GO:0098719">
    <property type="term" value="P:sodium ion import across plasma membrane"/>
    <property type="evidence" value="ECO:0007669"/>
    <property type="project" value="TreeGrafter"/>
</dbReference>
<feature type="transmembrane region" description="Helical" evidence="12">
    <location>
        <begin position="200"/>
        <end position="225"/>
    </location>
</feature>
<feature type="transmembrane region" description="Helical" evidence="12">
    <location>
        <begin position="70"/>
        <end position="87"/>
    </location>
</feature>
<feature type="transmembrane region" description="Helical" evidence="12">
    <location>
        <begin position="6"/>
        <end position="24"/>
    </location>
</feature>
<dbReference type="GO" id="GO:0015386">
    <property type="term" value="F:potassium:proton antiporter activity"/>
    <property type="evidence" value="ECO:0007669"/>
    <property type="project" value="TreeGrafter"/>
</dbReference>
<evidence type="ECO:0000256" key="8">
    <source>
        <dbReference type="ARBA" id="ARBA00023053"/>
    </source>
</evidence>
<dbReference type="InterPro" id="IPR006153">
    <property type="entry name" value="Cation/H_exchanger_TM"/>
</dbReference>
<evidence type="ECO:0000256" key="1">
    <source>
        <dbReference type="ARBA" id="ARBA00004651"/>
    </source>
</evidence>
<comment type="subcellular location">
    <subcellularLocation>
        <location evidence="1">Cell membrane</location>
        <topology evidence="1">Multi-pass membrane protein</topology>
    </subcellularLocation>
</comment>
<evidence type="ECO:0000256" key="3">
    <source>
        <dbReference type="ARBA" id="ARBA00022448"/>
    </source>
</evidence>
<proteinExistence type="inferred from homology"/>
<evidence type="ECO:0000256" key="9">
    <source>
        <dbReference type="ARBA" id="ARBA00023065"/>
    </source>
</evidence>
<dbReference type="EMBL" id="CP025096">
    <property type="protein sequence ID" value="AUD05888.1"/>
    <property type="molecule type" value="Genomic_DNA"/>
</dbReference>
<dbReference type="Gene3D" id="6.10.140.1330">
    <property type="match status" value="1"/>
</dbReference>
<evidence type="ECO:0000256" key="2">
    <source>
        <dbReference type="ARBA" id="ARBA00007367"/>
    </source>
</evidence>
<feature type="domain" description="Cation/H+ exchanger transmembrane" evidence="13">
    <location>
        <begin position="13"/>
        <end position="407"/>
    </location>
</feature>
<feature type="transmembrane region" description="Helical" evidence="12">
    <location>
        <begin position="166"/>
        <end position="188"/>
    </location>
</feature>
<keyword evidence="4" id="KW-0050">Antiport</keyword>
<dbReference type="InterPro" id="IPR018422">
    <property type="entry name" value="Cation/H_exchanger_CPA1"/>
</dbReference>
<feature type="transmembrane region" description="Helical" evidence="12">
    <location>
        <begin position="31"/>
        <end position="50"/>
    </location>
</feature>
<feature type="transmembrane region" description="Helical" evidence="12">
    <location>
        <begin position="127"/>
        <end position="154"/>
    </location>
</feature>
<keyword evidence="11" id="KW-0739">Sodium transport</keyword>
<dbReference type="PANTHER" id="PTHR10110">
    <property type="entry name" value="SODIUM/HYDROGEN EXCHANGER"/>
    <property type="match status" value="1"/>
</dbReference>
<dbReference type="GO" id="GO:0051453">
    <property type="term" value="P:regulation of intracellular pH"/>
    <property type="evidence" value="ECO:0007669"/>
    <property type="project" value="TreeGrafter"/>
</dbReference>
<evidence type="ECO:0000256" key="4">
    <source>
        <dbReference type="ARBA" id="ARBA00022449"/>
    </source>
</evidence>
<dbReference type="GO" id="GO:0005886">
    <property type="term" value="C:plasma membrane"/>
    <property type="evidence" value="ECO:0007669"/>
    <property type="project" value="UniProtKB-SubCell"/>
</dbReference>